<organism evidence="2 3">
    <name type="scientific">Marinobacter nauticus</name>
    <name type="common">Marinobacter hydrocarbonoclasticus</name>
    <name type="synonym">Marinobacter aquaeolei</name>
    <dbReference type="NCBI Taxonomy" id="2743"/>
    <lineage>
        <taxon>Bacteria</taxon>
        <taxon>Pseudomonadati</taxon>
        <taxon>Pseudomonadota</taxon>
        <taxon>Gammaproteobacteria</taxon>
        <taxon>Pseudomonadales</taxon>
        <taxon>Marinobacteraceae</taxon>
        <taxon>Marinobacter</taxon>
    </lineage>
</organism>
<gene>
    <name evidence="2" type="ORF">DET51_101158</name>
    <name evidence="1" type="ORF">DET64_101159</name>
</gene>
<dbReference type="EMBL" id="QPJB01000001">
    <property type="protein sequence ID" value="RCW37821.1"/>
    <property type="molecule type" value="Genomic_DNA"/>
</dbReference>
<dbReference type="EMBL" id="QNSA01000001">
    <property type="protein sequence ID" value="RBP76975.1"/>
    <property type="molecule type" value="Genomic_DNA"/>
</dbReference>
<name>A0A368VFN1_MARNT</name>
<protein>
    <submittedName>
        <fullName evidence="2">Uncharacterized protein</fullName>
    </submittedName>
</protein>
<keyword evidence="4" id="KW-1185">Reference proteome</keyword>
<reference evidence="2 3" key="1">
    <citation type="submission" date="2018-07" db="EMBL/GenBank/DDBJ databases">
        <title>Freshwater and sediment microbial communities from various areas in North America, analyzing microbe dynamics in response to fracking.</title>
        <authorList>
            <person name="Lamendella R."/>
        </authorList>
    </citation>
    <scope>NUCLEOTIDE SEQUENCE [LARGE SCALE GENOMIC DNA]</scope>
    <source>
        <strain evidence="2 3">114E</strain>
        <strain evidence="1 4">114E_o</strain>
    </source>
</reference>
<dbReference type="AlphaFoldDB" id="A0A368VFN1"/>
<proteinExistence type="predicted"/>
<dbReference type="RefSeq" id="WP_113878893.1">
    <property type="nucleotide sequence ID" value="NZ_QNSA01000001.1"/>
</dbReference>
<comment type="caution">
    <text evidence="2">The sequence shown here is derived from an EMBL/GenBank/DDBJ whole genome shotgun (WGS) entry which is preliminary data.</text>
</comment>
<sequence length="142" mass="16335">MTTNSNLLQQTLDILEVLMERTDEMTLPELDLLEEAMTDAVKYKITDAVLRQQVHTVAGCYAVDPALPDGFSVTHNDKRPISHKVWWYRPYITTRQHGEQTVFWVECLDGGCWDRPTWWGEATSLEAAVEICRNGPNWTQPK</sequence>
<dbReference type="Proteomes" id="UP000253065">
    <property type="component" value="Unassembled WGS sequence"/>
</dbReference>
<evidence type="ECO:0000313" key="3">
    <source>
        <dbReference type="Proteomes" id="UP000252795"/>
    </source>
</evidence>
<evidence type="ECO:0000313" key="2">
    <source>
        <dbReference type="EMBL" id="RCW37821.1"/>
    </source>
</evidence>
<dbReference type="Proteomes" id="UP000252795">
    <property type="component" value="Unassembled WGS sequence"/>
</dbReference>
<accession>A0A368VFN1</accession>
<evidence type="ECO:0000313" key="4">
    <source>
        <dbReference type="Proteomes" id="UP000253065"/>
    </source>
</evidence>
<evidence type="ECO:0000313" key="1">
    <source>
        <dbReference type="EMBL" id="RBP76975.1"/>
    </source>
</evidence>